<evidence type="ECO:0008006" key="5">
    <source>
        <dbReference type="Google" id="ProtNLM"/>
    </source>
</evidence>
<feature type="compositionally biased region" description="Basic and acidic residues" evidence="1">
    <location>
        <begin position="172"/>
        <end position="191"/>
    </location>
</feature>
<evidence type="ECO:0000313" key="4">
    <source>
        <dbReference type="Proteomes" id="UP000823674"/>
    </source>
</evidence>
<organism evidence="3 4">
    <name type="scientific">Brassica rapa subsp. trilocularis</name>
    <dbReference type="NCBI Taxonomy" id="1813537"/>
    <lineage>
        <taxon>Eukaryota</taxon>
        <taxon>Viridiplantae</taxon>
        <taxon>Streptophyta</taxon>
        <taxon>Embryophyta</taxon>
        <taxon>Tracheophyta</taxon>
        <taxon>Spermatophyta</taxon>
        <taxon>Magnoliopsida</taxon>
        <taxon>eudicotyledons</taxon>
        <taxon>Gunneridae</taxon>
        <taxon>Pentapetalae</taxon>
        <taxon>rosids</taxon>
        <taxon>malvids</taxon>
        <taxon>Brassicales</taxon>
        <taxon>Brassicaceae</taxon>
        <taxon>Brassiceae</taxon>
        <taxon>Brassica</taxon>
    </lineage>
</organism>
<evidence type="ECO:0000313" key="3">
    <source>
        <dbReference type="EMBL" id="KAG5411099.1"/>
    </source>
</evidence>
<evidence type="ECO:0000256" key="1">
    <source>
        <dbReference type="SAM" id="MobiDB-lite"/>
    </source>
</evidence>
<dbReference type="Proteomes" id="UP000823674">
    <property type="component" value="Chromosome A02"/>
</dbReference>
<proteinExistence type="predicted"/>
<keyword evidence="4" id="KW-1185">Reference proteome</keyword>
<evidence type="ECO:0000313" key="2">
    <source>
        <dbReference type="EMBL" id="KAG5388303.1"/>
    </source>
</evidence>
<dbReference type="EMBL" id="JADBGQ010000002">
    <property type="protein sequence ID" value="KAG5411099.1"/>
    <property type="molecule type" value="Genomic_DNA"/>
</dbReference>
<dbReference type="EMBL" id="JADBGQ010000007">
    <property type="protein sequence ID" value="KAG5388303.1"/>
    <property type="molecule type" value="Genomic_DNA"/>
</dbReference>
<accession>A0ABQ7NJT1</accession>
<gene>
    <name evidence="3" type="primary">A02g509340.1_BraROA</name>
    <name evidence="2" type="synonym">A08g501920.1_BraROA</name>
    <name evidence="3" type="ORF">IGI04_007418</name>
    <name evidence="2" type="ORF">IGI04_029844</name>
</gene>
<feature type="compositionally biased region" description="Polar residues" evidence="1">
    <location>
        <begin position="203"/>
        <end position="212"/>
    </location>
</feature>
<name>A0ABQ7NJT1_BRACM</name>
<comment type="caution">
    <text evidence="3">The sequence shown here is derived from an EMBL/GenBank/DDBJ whole genome shotgun (WGS) entry which is preliminary data.</text>
</comment>
<dbReference type="Proteomes" id="UP000823674">
    <property type="component" value="Chromosome A08"/>
</dbReference>
<feature type="region of interest" description="Disordered" evidence="1">
    <location>
        <begin position="169"/>
        <end position="212"/>
    </location>
</feature>
<protein>
    <recommendedName>
        <fullName evidence="5">CCT domain-containing protein</fullName>
    </recommendedName>
</protein>
<sequence length="372" mass="42730">MPISTISSKEELLFFSDPTSLERSIRKEKHTSSIDTTSTTSIDTTFTTSIDTTSTTSIDTSDRATIDSSTRTSIDTNPRADIVATLVLQRDENGDLHDPGGHQCNAAGQKIDGQGTAILEPFAATEDAKVPLQRSLVDLIRFYTNRATQILLLDTPTLAQVTSDYFNRQQHGKIDRQQYGSVDREQQKSSDRQPSMPYRTTEKISQQSTEAPKQEQLTIAEIFFVESVNRRHLQGIDRRHLPGIDRHQTDGYEPVMERHATKEEIPVEKRVKSRKRYITKHLRREVNKEELKGFQKRVKRVPKDMSFEDAYHKYRLGNFFKESREPNKDIELLFNKVSRKPKRTLKKEQDPGKFLISCSIHSHHLPNSLYDI</sequence>
<reference evidence="3 4" key="1">
    <citation type="submission" date="2021-03" db="EMBL/GenBank/DDBJ databases">
        <authorList>
            <person name="King G.J."/>
            <person name="Bancroft I."/>
            <person name="Baten A."/>
            <person name="Bloomfield J."/>
            <person name="Borpatragohain P."/>
            <person name="He Z."/>
            <person name="Irish N."/>
            <person name="Irwin J."/>
            <person name="Liu K."/>
            <person name="Mauleon R.P."/>
            <person name="Moore J."/>
            <person name="Morris R."/>
            <person name="Ostergaard L."/>
            <person name="Wang B."/>
            <person name="Wells R."/>
        </authorList>
    </citation>
    <scope>NUCLEOTIDE SEQUENCE [LARGE SCALE GENOMIC DNA]</scope>
    <source>
        <strain evidence="3">R-o-18</strain>
        <tissue evidence="3">Leaf</tissue>
    </source>
</reference>